<evidence type="ECO:0008006" key="3">
    <source>
        <dbReference type="Google" id="ProtNLM"/>
    </source>
</evidence>
<sequence>MANGRLEVGAGIGPLFFLGDLGGNKGQGKRFVKDVNFPLVNMAKGVFAQYYIKEWLAVRVAANMGRVEGDDAQIREGKGDEQARRDRNLHFRSNIKEAYLAFEFSPTVFFERYDGLLGKVRPYGIAGVGVFNFNPQGRFYRPDGSFEWVDLKPLRTEGQGMKEYPNRKEYKLTQIEIPVGVGVKYYVNDNLFFGVEVMHRKTFTDYIDDVSTEYIDANLFANYLTPEQTAMANQVHFRQNFVPGAPQTRVAVVGEQRGNPKQTDAFFSTILRMGWRFNDIISGDRMAMRQARCPSFY</sequence>
<dbReference type="SUPFAM" id="SSF56925">
    <property type="entry name" value="OMPA-like"/>
    <property type="match status" value="1"/>
</dbReference>
<evidence type="ECO:0000313" key="1">
    <source>
        <dbReference type="EMBL" id="GAA4343834.1"/>
    </source>
</evidence>
<dbReference type="Proteomes" id="UP001501725">
    <property type="component" value="Unassembled WGS sequence"/>
</dbReference>
<evidence type="ECO:0000313" key="2">
    <source>
        <dbReference type="Proteomes" id="UP001501725"/>
    </source>
</evidence>
<dbReference type="EMBL" id="BAABGY010000018">
    <property type="protein sequence ID" value="GAA4343834.1"/>
    <property type="molecule type" value="Genomic_DNA"/>
</dbReference>
<organism evidence="1 2">
    <name type="scientific">Flaviaesturariibacter amylovorans</name>
    <dbReference type="NCBI Taxonomy" id="1084520"/>
    <lineage>
        <taxon>Bacteria</taxon>
        <taxon>Pseudomonadati</taxon>
        <taxon>Bacteroidota</taxon>
        <taxon>Chitinophagia</taxon>
        <taxon>Chitinophagales</taxon>
        <taxon>Chitinophagaceae</taxon>
        <taxon>Flaviaestuariibacter</taxon>
    </lineage>
</organism>
<reference evidence="2" key="1">
    <citation type="journal article" date="2019" name="Int. J. Syst. Evol. Microbiol.">
        <title>The Global Catalogue of Microorganisms (GCM) 10K type strain sequencing project: providing services to taxonomists for standard genome sequencing and annotation.</title>
        <authorList>
            <consortium name="The Broad Institute Genomics Platform"/>
            <consortium name="The Broad Institute Genome Sequencing Center for Infectious Disease"/>
            <person name="Wu L."/>
            <person name="Ma J."/>
        </authorList>
    </citation>
    <scope>NUCLEOTIDE SEQUENCE [LARGE SCALE GENOMIC DNA]</scope>
    <source>
        <strain evidence="2">JCM 17919</strain>
    </source>
</reference>
<dbReference type="InterPro" id="IPR011250">
    <property type="entry name" value="OMP/PagP_B-barrel"/>
</dbReference>
<name>A0ABP8HSP7_9BACT</name>
<gene>
    <name evidence="1" type="ORF">GCM10023184_44410</name>
</gene>
<keyword evidence="2" id="KW-1185">Reference proteome</keyword>
<protein>
    <recommendedName>
        <fullName evidence="3">Outer membrane protein beta-barrel domain-containing protein</fullName>
    </recommendedName>
</protein>
<dbReference type="Gene3D" id="2.40.160.20">
    <property type="match status" value="1"/>
</dbReference>
<accession>A0ABP8HSP7</accession>
<comment type="caution">
    <text evidence="1">The sequence shown here is derived from an EMBL/GenBank/DDBJ whole genome shotgun (WGS) entry which is preliminary data.</text>
</comment>
<proteinExistence type="predicted"/>